<dbReference type="InterPro" id="IPR013078">
    <property type="entry name" value="His_Pase_superF_clade-1"/>
</dbReference>
<dbReference type="CDD" id="cd07067">
    <property type="entry name" value="HP_PGM_like"/>
    <property type="match status" value="1"/>
</dbReference>
<reference evidence="1 2" key="1">
    <citation type="submission" date="2019-08" db="EMBL/GenBank/DDBJ databases">
        <title>Bacillus genomes from the desert of Cuatro Cienegas, Coahuila.</title>
        <authorList>
            <person name="Olmedo-Alvarez G."/>
        </authorList>
    </citation>
    <scope>NUCLEOTIDE SEQUENCE [LARGE SCALE GENOMIC DNA]</scope>
    <source>
        <strain evidence="1 2">CH34_1T</strain>
    </source>
</reference>
<dbReference type="AlphaFoldDB" id="A0A5D4NLQ5"/>
<dbReference type="RefSeq" id="WP_148941391.1">
    <property type="nucleotide sequence ID" value="NZ_VTEI01000011.1"/>
</dbReference>
<dbReference type="SUPFAM" id="SSF53254">
    <property type="entry name" value="Phosphoglycerate mutase-like"/>
    <property type="match status" value="1"/>
</dbReference>
<dbReference type="InterPro" id="IPR050275">
    <property type="entry name" value="PGM_Phosphatase"/>
</dbReference>
<dbReference type="OrthoDB" id="2185101at2"/>
<evidence type="ECO:0000313" key="1">
    <source>
        <dbReference type="EMBL" id="TYS14829.1"/>
    </source>
</evidence>
<dbReference type="GO" id="GO:0016791">
    <property type="term" value="F:phosphatase activity"/>
    <property type="evidence" value="ECO:0007669"/>
    <property type="project" value="TreeGrafter"/>
</dbReference>
<dbReference type="PANTHER" id="PTHR48100:SF59">
    <property type="entry name" value="ADENOSYLCOBALAMIN_ALPHA-RIBAZOLE PHOSPHATASE"/>
    <property type="match status" value="1"/>
</dbReference>
<gene>
    <name evidence="1" type="ORF">FZC78_17500</name>
</gene>
<accession>A0A5D4NLQ5</accession>
<comment type="caution">
    <text evidence="1">The sequence shown here is derived from an EMBL/GenBank/DDBJ whole genome shotgun (WGS) entry which is preliminary data.</text>
</comment>
<dbReference type="SMART" id="SM00855">
    <property type="entry name" value="PGAM"/>
    <property type="match status" value="1"/>
</dbReference>
<dbReference type="PANTHER" id="PTHR48100">
    <property type="entry name" value="BROAD-SPECIFICITY PHOSPHATASE YOR283W-RELATED"/>
    <property type="match status" value="1"/>
</dbReference>
<sequence>MTVIYMIRHAHSVFNLEEEETRGLSIQGMADAERVKDMLKSEKIDAVYSSSYTRAIQTVQGLADERNLMIQVDERFRERDLAAKDYIIENPMEAMRKVFENPDLCLPGGETNNEVRARGTAAFQEVLERCEGRSAAIGIHGHVMTIIMGALNSEYGTIDFWQSTTKPDIYKLELEGQELKSVTRLWKAPALEGSV</sequence>
<dbReference type="InterPro" id="IPR029033">
    <property type="entry name" value="His_PPase_superfam"/>
</dbReference>
<name>A0A5D4NLQ5_9BACI</name>
<dbReference type="GO" id="GO:0005737">
    <property type="term" value="C:cytoplasm"/>
    <property type="evidence" value="ECO:0007669"/>
    <property type="project" value="TreeGrafter"/>
</dbReference>
<dbReference type="Proteomes" id="UP000322267">
    <property type="component" value="Unassembled WGS sequence"/>
</dbReference>
<protein>
    <submittedName>
        <fullName evidence="1">Histidine phosphatase family protein</fullName>
    </submittedName>
</protein>
<evidence type="ECO:0000313" key="2">
    <source>
        <dbReference type="Proteomes" id="UP000322267"/>
    </source>
</evidence>
<dbReference type="Gene3D" id="3.40.50.1240">
    <property type="entry name" value="Phosphoglycerate mutase-like"/>
    <property type="match status" value="1"/>
</dbReference>
<dbReference type="Pfam" id="PF00300">
    <property type="entry name" value="His_Phos_1"/>
    <property type="match status" value="1"/>
</dbReference>
<proteinExistence type="predicted"/>
<organism evidence="1 2">
    <name type="scientific">Rossellomorea vietnamensis</name>
    <dbReference type="NCBI Taxonomy" id="218284"/>
    <lineage>
        <taxon>Bacteria</taxon>
        <taxon>Bacillati</taxon>
        <taxon>Bacillota</taxon>
        <taxon>Bacilli</taxon>
        <taxon>Bacillales</taxon>
        <taxon>Bacillaceae</taxon>
        <taxon>Rossellomorea</taxon>
    </lineage>
</organism>
<dbReference type="EMBL" id="VTEI01000011">
    <property type="protein sequence ID" value="TYS14829.1"/>
    <property type="molecule type" value="Genomic_DNA"/>
</dbReference>